<keyword evidence="2" id="KW-1185">Reference proteome</keyword>
<evidence type="ECO:0000313" key="1">
    <source>
        <dbReference type="EMBL" id="KAJ7200582.1"/>
    </source>
</evidence>
<dbReference type="EMBL" id="JARJCW010000062">
    <property type="protein sequence ID" value="KAJ7200582.1"/>
    <property type="molecule type" value="Genomic_DNA"/>
</dbReference>
<reference evidence="1" key="1">
    <citation type="submission" date="2023-03" db="EMBL/GenBank/DDBJ databases">
        <title>Massive genome expansion in bonnet fungi (Mycena s.s.) driven by repeated elements and novel gene families across ecological guilds.</title>
        <authorList>
            <consortium name="Lawrence Berkeley National Laboratory"/>
            <person name="Harder C.B."/>
            <person name="Miyauchi S."/>
            <person name="Viragh M."/>
            <person name="Kuo A."/>
            <person name="Thoen E."/>
            <person name="Andreopoulos B."/>
            <person name="Lu D."/>
            <person name="Skrede I."/>
            <person name="Drula E."/>
            <person name="Henrissat B."/>
            <person name="Morin E."/>
            <person name="Kohler A."/>
            <person name="Barry K."/>
            <person name="LaButti K."/>
            <person name="Morin E."/>
            <person name="Salamov A."/>
            <person name="Lipzen A."/>
            <person name="Mereny Z."/>
            <person name="Hegedus B."/>
            <person name="Baldrian P."/>
            <person name="Stursova M."/>
            <person name="Weitz H."/>
            <person name="Taylor A."/>
            <person name="Grigoriev I.V."/>
            <person name="Nagy L.G."/>
            <person name="Martin F."/>
            <person name="Kauserud H."/>
        </authorList>
    </citation>
    <scope>NUCLEOTIDE SEQUENCE</scope>
    <source>
        <strain evidence="1">9144</strain>
    </source>
</reference>
<accession>A0AAD6Y4A0</accession>
<organism evidence="1 2">
    <name type="scientific">Mycena pura</name>
    <dbReference type="NCBI Taxonomy" id="153505"/>
    <lineage>
        <taxon>Eukaryota</taxon>
        <taxon>Fungi</taxon>
        <taxon>Dikarya</taxon>
        <taxon>Basidiomycota</taxon>
        <taxon>Agaricomycotina</taxon>
        <taxon>Agaricomycetes</taxon>
        <taxon>Agaricomycetidae</taxon>
        <taxon>Agaricales</taxon>
        <taxon>Marasmiineae</taxon>
        <taxon>Mycenaceae</taxon>
        <taxon>Mycena</taxon>
    </lineage>
</organism>
<proteinExistence type="predicted"/>
<sequence length="221" mass="23472">MAETHRIICLLLPDHKAAKQSILSSVNIPALVFFLLCDGRRTRHARPMGPWQCRPLPSQLWNIFPENAASLTASAVRHLVPSELAPPSGSLNPLAAHSPRCILPPPGRAMAGAVQTSAPYAIFEGACANEATARAFEAKCGTDFIAGCVADEDNFDECMYAFEACGTSGLEGKVCCLAHSFVPVGAWLTALEECFPRNPGPGPVMSPFPDPIPIPLPNAIA</sequence>
<gene>
    <name evidence="1" type="ORF">GGX14DRAFT_571987</name>
</gene>
<dbReference type="AlphaFoldDB" id="A0AAD6Y4A0"/>
<dbReference type="Proteomes" id="UP001219525">
    <property type="component" value="Unassembled WGS sequence"/>
</dbReference>
<evidence type="ECO:0000313" key="2">
    <source>
        <dbReference type="Proteomes" id="UP001219525"/>
    </source>
</evidence>
<name>A0AAD6Y4A0_9AGAR</name>
<protein>
    <submittedName>
        <fullName evidence="1">Uncharacterized protein</fullName>
    </submittedName>
</protein>
<comment type="caution">
    <text evidence="1">The sequence shown here is derived from an EMBL/GenBank/DDBJ whole genome shotgun (WGS) entry which is preliminary data.</text>
</comment>